<keyword evidence="3" id="KW-1185">Reference proteome</keyword>
<comment type="caution">
    <text evidence="2">The sequence shown here is derived from an EMBL/GenBank/DDBJ whole genome shotgun (WGS) entry which is preliminary data.</text>
</comment>
<evidence type="ECO:0008006" key="4">
    <source>
        <dbReference type="Google" id="ProtNLM"/>
    </source>
</evidence>
<dbReference type="RefSeq" id="WP_174625967.1">
    <property type="nucleotide sequence ID" value="NZ_CADCXN010000062.1"/>
</dbReference>
<protein>
    <recommendedName>
        <fullName evidence="4">DUF3150 domain-containing protein</fullName>
    </recommendedName>
</protein>
<reference evidence="2 3" key="1">
    <citation type="submission" date="2020-02" db="EMBL/GenBank/DDBJ databases">
        <authorList>
            <person name="Hogendoorn C."/>
        </authorList>
    </citation>
    <scope>NUCLEOTIDE SEQUENCE [LARGE SCALE GENOMIC DNA]</scope>
    <source>
        <strain evidence="2">METHB21</strain>
    </source>
</reference>
<evidence type="ECO:0000313" key="3">
    <source>
        <dbReference type="Proteomes" id="UP000494216"/>
    </source>
</evidence>
<dbReference type="EMBL" id="CADCXN010000062">
    <property type="protein sequence ID" value="CAA9891079.1"/>
    <property type="molecule type" value="Genomic_DNA"/>
</dbReference>
<sequence length="449" mass="48828">MIQAANIILDRVVLVKVEANIYGARKKLKKEDLVLADGSKLPPEDLASLGSKRLLDPDRLTVFNRLKKEAERICLRVGTRFLGGFAIPSESAAGITLELERIAQDFAHAKAEFLAGYDAAVTDWVVRHPEFAGIIEQAVDSVEFGSTRLSFDFLIVTVGVPDTLPPEDLARLETKIGSLSEQMFYEISVEANLLIEQSLLGKDQVTRNALRPIRRMRDKLDGLGFLDYRVAPVVGTIDALLARIPDKGAITGSILQEILATAMLLADPDKTRRHGEGLLAEQSHAMDDDGRDMEDDLAETTDWLATADQSLPLPLLSPPVLSDCDIGVAYGQDEPSTAVETEEGGVTIAARESTEPSPDSDLFSGLFDGIFEDEGAGDMEQGDRRTESWKELTRMAESTGQPSNSTGVTAVTIEASNPDASRSSNAEPETVMTVDDDNEGADTDPDYWF</sequence>
<evidence type="ECO:0000313" key="2">
    <source>
        <dbReference type="EMBL" id="CAA9891079.1"/>
    </source>
</evidence>
<dbReference type="InterPro" id="IPR021496">
    <property type="entry name" value="DUF3150"/>
</dbReference>
<evidence type="ECO:0000256" key="1">
    <source>
        <dbReference type="SAM" id="MobiDB-lite"/>
    </source>
</evidence>
<feature type="compositionally biased region" description="Acidic residues" evidence="1">
    <location>
        <begin position="434"/>
        <end position="449"/>
    </location>
</feature>
<organism evidence="2 3">
    <name type="scientific">Candidatus Methylobacter favarea</name>
    <dbReference type="NCBI Taxonomy" id="2707345"/>
    <lineage>
        <taxon>Bacteria</taxon>
        <taxon>Pseudomonadati</taxon>
        <taxon>Pseudomonadota</taxon>
        <taxon>Gammaproteobacteria</taxon>
        <taxon>Methylococcales</taxon>
        <taxon>Methylococcaceae</taxon>
        <taxon>Methylobacter</taxon>
    </lineage>
</organism>
<name>A0A8S0WAU5_9GAMM</name>
<accession>A0A8S0WAU5</accession>
<proteinExistence type="predicted"/>
<dbReference type="Pfam" id="PF11348">
    <property type="entry name" value="DUF3150"/>
    <property type="match status" value="1"/>
</dbReference>
<feature type="compositionally biased region" description="Polar residues" evidence="1">
    <location>
        <begin position="396"/>
        <end position="427"/>
    </location>
</feature>
<feature type="region of interest" description="Disordered" evidence="1">
    <location>
        <begin position="395"/>
        <end position="449"/>
    </location>
</feature>
<dbReference type="Proteomes" id="UP000494216">
    <property type="component" value="Unassembled WGS sequence"/>
</dbReference>
<dbReference type="AlphaFoldDB" id="A0A8S0WAU5"/>
<gene>
    <name evidence="2" type="ORF">METHB2_330032</name>
</gene>